<gene>
    <name evidence="1" type="ORF">DERYTH_LOCUS9878</name>
</gene>
<organism evidence="1 2">
    <name type="scientific">Dentiscutata erythropus</name>
    <dbReference type="NCBI Taxonomy" id="1348616"/>
    <lineage>
        <taxon>Eukaryota</taxon>
        <taxon>Fungi</taxon>
        <taxon>Fungi incertae sedis</taxon>
        <taxon>Mucoromycota</taxon>
        <taxon>Glomeromycotina</taxon>
        <taxon>Glomeromycetes</taxon>
        <taxon>Diversisporales</taxon>
        <taxon>Gigasporaceae</taxon>
        <taxon>Dentiscutata</taxon>
    </lineage>
</organism>
<name>A0A9N9GZ00_9GLOM</name>
<accession>A0A9N9GZ00</accession>
<dbReference type="EMBL" id="CAJVPY010005537">
    <property type="protein sequence ID" value="CAG8645223.1"/>
    <property type="molecule type" value="Genomic_DNA"/>
</dbReference>
<dbReference type="AlphaFoldDB" id="A0A9N9GZ00"/>
<keyword evidence="2" id="KW-1185">Reference proteome</keyword>
<evidence type="ECO:0000313" key="2">
    <source>
        <dbReference type="Proteomes" id="UP000789405"/>
    </source>
</evidence>
<comment type="caution">
    <text evidence="1">The sequence shown here is derived from an EMBL/GenBank/DDBJ whole genome shotgun (WGS) entry which is preliminary data.</text>
</comment>
<protein>
    <submittedName>
        <fullName evidence="1">28426_t:CDS:1</fullName>
    </submittedName>
</protein>
<proteinExistence type="predicted"/>
<dbReference type="Proteomes" id="UP000789405">
    <property type="component" value="Unassembled WGS sequence"/>
</dbReference>
<reference evidence="1" key="1">
    <citation type="submission" date="2021-06" db="EMBL/GenBank/DDBJ databases">
        <authorList>
            <person name="Kallberg Y."/>
            <person name="Tangrot J."/>
            <person name="Rosling A."/>
        </authorList>
    </citation>
    <scope>NUCLEOTIDE SEQUENCE</scope>
    <source>
        <strain evidence="1">MA453B</strain>
    </source>
</reference>
<dbReference type="OrthoDB" id="10031156at2759"/>
<evidence type="ECO:0000313" key="1">
    <source>
        <dbReference type="EMBL" id="CAG8645223.1"/>
    </source>
</evidence>
<sequence length="131" mass="15099">MVDVISLTLTGILDRCPILLGKKKRNISRTTTKVYELVCIKDIFINDNDRYRNIFNPLICLFTDCIEKFYEILGSQSLYANIIATPRHTAIEIISSTSYKIKKLQVKQTSRIDMDYKLIPKHKIKSVEVSA</sequence>